<keyword evidence="4" id="KW-0408">Iron</keyword>
<evidence type="ECO:0000313" key="9">
    <source>
        <dbReference type="Proteomes" id="UP000242175"/>
    </source>
</evidence>
<accession>A0A220VCR2</accession>
<keyword evidence="8" id="KW-0808">Transferase</keyword>
<dbReference type="EMBL" id="CP022355">
    <property type="protein sequence ID" value="ASK78016.1"/>
    <property type="molecule type" value="Genomic_DNA"/>
</dbReference>
<name>A0A220VCR2_9GAMM</name>
<dbReference type="InterPro" id="IPR009770">
    <property type="entry name" value="HGLS"/>
</dbReference>
<dbReference type="EC" id="1.13.11.93" evidence="6"/>
<dbReference type="Proteomes" id="UP000242175">
    <property type="component" value="Chromosome large"/>
</dbReference>
<dbReference type="PANTHER" id="PTHR31136:SF5">
    <property type="entry name" value="2-OXOADIPATE DIOXYGENASE_DECARBOXYLASE, CHLOROPLASTIC"/>
    <property type="match status" value="1"/>
</dbReference>
<evidence type="ECO:0000256" key="3">
    <source>
        <dbReference type="ARBA" id="ARBA00023002"/>
    </source>
</evidence>
<dbReference type="OrthoDB" id="506370at2"/>
<dbReference type="PANTHER" id="PTHR31136">
    <property type="entry name" value="DUF1338 DOMAIN-CONTAINING PROTEIN"/>
    <property type="match status" value="1"/>
</dbReference>
<organism evidence="8 9">
    <name type="scientific">Paraphotobacterium marinum</name>
    <dbReference type="NCBI Taxonomy" id="1755811"/>
    <lineage>
        <taxon>Bacteria</taxon>
        <taxon>Pseudomonadati</taxon>
        <taxon>Pseudomonadota</taxon>
        <taxon>Gammaproteobacteria</taxon>
        <taxon>Vibrionales</taxon>
        <taxon>Vibrionaceae</taxon>
        <taxon>Paraphotobacterium</taxon>
    </lineage>
</organism>
<evidence type="ECO:0000313" key="8">
    <source>
        <dbReference type="EMBL" id="ASK78016.1"/>
    </source>
</evidence>
<evidence type="ECO:0000256" key="1">
    <source>
        <dbReference type="ARBA" id="ARBA00001954"/>
    </source>
</evidence>
<evidence type="ECO:0000256" key="4">
    <source>
        <dbReference type="ARBA" id="ARBA00023004"/>
    </source>
</evidence>
<comment type="similarity">
    <text evidence="5">Belongs to the 2-oxoadipate dioxygenase/decarboxylase family.</text>
</comment>
<comment type="cofactor">
    <cofactor evidence="1">
        <name>Fe(2+)</name>
        <dbReference type="ChEBI" id="CHEBI:29033"/>
    </cofactor>
</comment>
<evidence type="ECO:0000256" key="2">
    <source>
        <dbReference type="ARBA" id="ARBA00022964"/>
    </source>
</evidence>
<protein>
    <recommendedName>
        <fullName evidence="6">2-oxoadipate dioxygenase/decarboxylase</fullName>
        <ecNumber evidence="6">1.13.11.93</ecNumber>
    </recommendedName>
    <alternativeName>
        <fullName evidence="7">2-hydroxyglutarate synthase</fullName>
    </alternativeName>
</protein>
<reference evidence="8 9" key="1">
    <citation type="journal article" date="2016" name="Int. J. Syst. Evol. Microbiol.">
        <title>Paraphotobacterium marinum gen. nov., sp. nov., a member of the family Vibrionaceae, isolated from surface seawater.</title>
        <authorList>
            <person name="Huang Z."/>
            <person name="Dong C."/>
            <person name="Shao Z."/>
        </authorList>
    </citation>
    <scope>NUCLEOTIDE SEQUENCE [LARGE SCALE GENOMIC DNA]</scope>
    <source>
        <strain evidence="8 9">NSCS20N07D</strain>
    </source>
</reference>
<dbReference type="KEGG" id="pmai:CF386_02605"/>
<evidence type="ECO:0000256" key="6">
    <source>
        <dbReference type="ARBA" id="ARBA00035023"/>
    </source>
</evidence>
<dbReference type="SMART" id="SM01150">
    <property type="entry name" value="DUF1338"/>
    <property type="match status" value="1"/>
</dbReference>
<dbReference type="GO" id="GO:0008483">
    <property type="term" value="F:transaminase activity"/>
    <property type="evidence" value="ECO:0007669"/>
    <property type="project" value="UniProtKB-KW"/>
</dbReference>
<keyword evidence="2" id="KW-0223">Dioxygenase</keyword>
<dbReference type="CDD" id="cd16350">
    <property type="entry name" value="VOC_like"/>
    <property type="match status" value="1"/>
</dbReference>
<sequence>MVKQFISNLWLDYSVRLCPSSSNIHHIVGDYGSITTDHFALRTLNLPQINVQSISLLLQNIGYKSKASYIFRKKKLYAEHFEHIDKKLPKIFLSQLNLQDCSKSLQKFCLDKFTKMSFDHTNIDFLFSGKTWDISINDYEKFLKESEYAAWFLAHGFGANHFTISVNALNKIKSLSELNEILIQNKIIMNKNGGLIKGSEALGLEQSSTLADHVQVQFSDGFFYIPGGFYEFSQRYKSIDSGRIFNGFIEASADKIFESTNRL</sequence>
<dbReference type="Gene3D" id="3.10.180.50">
    <property type="match status" value="1"/>
</dbReference>
<evidence type="ECO:0000256" key="7">
    <source>
        <dbReference type="ARBA" id="ARBA00035045"/>
    </source>
</evidence>
<proteinExistence type="inferred from homology"/>
<evidence type="ECO:0000256" key="5">
    <source>
        <dbReference type="ARBA" id="ARBA00035013"/>
    </source>
</evidence>
<dbReference type="RefSeq" id="WP_089072926.1">
    <property type="nucleotide sequence ID" value="NZ_CBCSAM010000009.1"/>
</dbReference>
<gene>
    <name evidence="8" type="ORF">CF386_02605</name>
</gene>
<dbReference type="AlphaFoldDB" id="A0A220VCR2"/>
<keyword evidence="3" id="KW-0560">Oxidoreductase</keyword>
<keyword evidence="8" id="KW-0032">Aminotransferase</keyword>
<dbReference type="Pfam" id="PF07063">
    <property type="entry name" value="HGLS"/>
    <property type="match status" value="1"/>
</dbReference>
<dbReference type="GO" id="GO:0051213">
    <property type="term" value="F:dioxygenase activity"/>
    <property type="evidence" value="ECO:0007669"/>
    <property type="project" value="UniProtKB-KW"/>
</dbReference>
<keyword evidence="9" id="KW-1185">Reference proteome</keyword>